<organism evidence="1 2">
    <name type="scientific">Nyctereutes procyonoides</name>
    <name type="common">Raccoon dog</name>
    <name type="synonym">Canis procyonoides</name>
    <dbReference type="NCBI Taxonomy" id="34880"/>
    <lineage>
        <taxon>Eukaryota</taxon>
        <taxon>Metazoa</taxon>
        <taxon>Chordata</taxon>
        <taxon>Craniata</taxon>
        <taxon>Vertebrata</taxon>
        <taxon>Euteleostomi</taxon>
        <taxon>Mammalia</taxon>
        <taxon>Eutheria</taxon>
        <taxon>Laurasiatheria</taxon>
        <taxon>Carnivora</taxon>
        <taxon>Caniformia</taxon>
        <taxon>Canidae</taxon>
        <taxon>Nyctereutes</taxon>
    </lineage>
</organism>
<reference evidence="1" key="1">
    <citation type="submission" date="2020-12" db="EMBL/GenBank/DDBJ databases">
        <authorList>
            <consortium name="Molecular Ecology Group"/>
        </authorList>
    </citation>
    <scope>NUCLEOTIDE SEQUENCE</scope>
    <source>
        <strain evidence="1">TBG_1078</strain>
    </source>
</reference>
<sequence length="106" mass="11717">MIPGTGIESHVGLPAWKPGPGWGPRSCFVRRCVWNEGQDMRLHGAVGSSWQRTQDALPGEAQPPDPRVSWFPLVFLGLWPHHSSLCLQLHASFSSLYVCLLLSLSL</sequence>
<protein>
    <submittedName>
        <fullName evidence="1">(raccoon dog) hypothetical protein</fullName>
    </submittedName>
</protein>
<dbReference type="AlphaFoldDB" id="A0A811Z8J9"/>
<name>A0A811Z8J9_NYCPR</name>
<accession>A0A811Z8J9</accession>
<evidence type="ECO:0000313" key="1">
    <source>
        <dbReference type="EMBL" id="CAD7684119.1"/>
    </source>
</evidence>
<evidence type="ECO:0000313" key="2">
    <source>
        <dbReference type="Proteomes" id="UP000645828"/>
    </source>
</evidence>
<gene>
    <name evidence="1" type="ORF">NYPRO_LOCUS16912</name>
</gene>
<dbReference type="Proteomes" id="UP000645828">
    <property type="component" value="Unassembled WGS sequence"/>
</dbReference>
<comment type="caution">
    <text evidence="1">The sequence shown here is derived from an EMBL/GenBank/DDBJ whole genome shotgun (WGS) entry which is preliminary data.</text>
</comment>
<dbReference type="EMBL" id="CAJHUB010000757">
    <property type="protein sequence ID" value="CAD7684119.1"/>
    <property type="molecule type" value="Genomic_DNA"/>
</dbReference>
<proteinExistence type="predicted"/>
<keyword evidence="2" id="KW-1185">Reference proteome</keyword>